<keyword evidence="1" id="KW-0812">Transmembrane</keyword>
<proteinExistence type="predicted"/>
<gene>
    <name evidence="3" type="ORF">JKIAZH3_G468</name>
</gene>
<feature type="transmembrane region" description="Helical" evidence="1">
    <location>
        <begin position="154"/>
        <end position="178"/>
    </location>
</feature>
<accession>A0ABN7IW01</accession>
<dbReference type="Proteomes" id="UP000836402">
    <property type="component" value="Unassembled WGS sequence"/>
</dbReference>
<keyword evidence="2" id="KW-0732">Signal</keyword>
<feature type="chain" id="PRO_5046216422" evidence="2">
    <location>
        <begin position="23"/>
        <end position="200"/>
    </location>
</feature>
<dbReference type="EMBL" id="CAJHJG010003092">
    <property type="protein sequence ID" value="CAD6926303.1"/>
    <property type="molecule type" value="Genomic_DNA"/>
</dbReference>
<sequence>MKLFKPTSFILLAVMSVVLVQASSEATSASPERDARQLQSRADIEHGITWMHFVAGVLGGGIGAGITASMVMTLMRSAYSNDDDHQHAAVSPHTRRSVEASASRGTLLYPIHVREGQLFELSSKEGEVGMVARSHDAGNNIKALAARTVSPEAVFGLSFAAGLPFGAVAGAVASFIIMKSRPPPDHRRDVADIHKLILSK</sequence>
<evidence type="ECO:0000256" key="1">
    <source>
        <dbReference type="SAM" id="Phobius"/>
    </source>
</evidence>
<organism evidence="3 4">
    <name type="scientific">Tilletia caries</name>
    <name type="common">wheat bunt fungus</name>
    <dbReference type="NCBI Taxonomy" id="13290"/>
    <lineage>
        <taxon>Eukaryota</taxon>
        <taxon>Fungi</taxon>
        <taxon>Dikarya</taxon>
        <taxon>Basidiomycota</taxon>
        <taxon>Ustilaginomycotina</taxon>
        <taxon>Exobasidiomycetes</taxon>
        <taxon>Tilletiales</taxon>
        <taxon>Tilletiaceae</taxon>
        <taxon>Tilletia</taxon>
    </lineage>
</organism>
<evidence type="ECO:0000313" key="3">
    <source>
        <dbReference type="EMBL" id="CAD6926303.1"/>
    </source>
</evidence>
<keyword evidence="1" id="KW-0472">Membrane</keyword>
<keyword evidence="4" id="KW-1185">Reference proteome</keyword>
<feature type="transmembrane region" description="Helical" evidence="1">
    <location>
        <begin position="50"/>
        <end position="71"/>
    </location>
</feature>
<protein>
    <submittedName>
        <fullName evidence="3">Uncharacterized protein</fullName>
    </submittedName>
</protein>
<comment type="caution">
    <text evidence="3">The sequence shown here is derived from an EMBL/GenBank/DDBJ whole genome shotgun (WGS) entry which is preliminary data.</text>
</comment>
<evidence type="ECO:0000313" key="4">
    <source>
        <dbReference type="Proteomes" id="UP000836402"/>
    </source>
</evidence>
<reference evidence="3" key="1">
    <citation type="submission" date="2020-10" db="EMBL/GenBank/DDBJ databases">
        <authorList>
            <person name="Sedaghatjoo S."/>
        </authorList>
    </citation>
    <scope>NUCLEOTIDE SEQUENCE</scope>
    <source>
        <strain evidence="3">AZH3</strain>
    </source>
</reference>
<name>A0ABN7IW01_9BASI</name>
<feature type="signal peptide" evidence="2">
    <location>
        <begin position="1"/>
        <end position="22"/>
    </location>
</feature>
<evidence type="ECO:0000256" key="2">
    <source>
        <dbReference type="SAM" id="SignalP"/>
    </source>
</evidence>
<keyword evidence="1" id="KW-1133">Transmembrane helix</keyword>